<dbReference type="Gene3D" id="1.10.10.60">
    <property type="entry name" value="Homeodomain-like"/>
    <property type="match status" value="1"/>
</dbReference>
<feature type="region of interest" description="Disordered" evidence="3">
    <location>
        <begin position="201"/>
        <end position="220"/>
    </location>
</feature>
<keyword evidence="5" id="KW-0614">Plasmid</keyword>
<dbReference type="PANTHER" id="PTHR30055:SF237">
    <property type="entry name" value="TRANSCRIPTIONAL REPRESSOR MCE3R"/>
    <property type="match status" value="1"/>
</dbReference>
<organism evidence="5 6">
    <name type="scientific">Rhodococcus rhodochrous</name>
    <dbReference type="NCBI Taxonomy" id="1829"/>
    <lineage>
        <taxon>Bacteria</taxon>
        <taxon>Bacillati</taxon>
        <taxon>Actinomycetota</taxon>
        <taxon>Actinomycetes</taxon>
        <taxon>Mycobacteriales</taxon>
        <taxon>Nocardiaceae</taxon>
        <taxon>Rhodococcus</taxon>
    </lineage>
</organism>
<evidence type="ECO:0000256" key="1">
    <source>
        <dbReference type="ARBA" id="ARBA00023125"/>
    </source>
</evidence>
<name>A0AA47AG75_RHORH</name>
<dbReference type="InterPro" id="IPR009057">
    <property type="entry name" value="Homeodomain-like_sf"/>
</dbReference>
<dbReference type="PANTHER" id="PTHR30055">
    <property type="entry name" value="HTH-TYPE TRANSCRIPTIONAL REGULATOR RUTR"/>
    <property type="match status" value="1"/>
</dbReference>
<feature type="DNA-binding region" description="H-T-H motif" evidence="2">
    <location>
        <begin position="35"/>
        <end position="54"/>
    </location>
</feature>
<dbReference type="GO" id="GO:0003700">
    <property type="term" value="F:DNA-binding transcription factor activity"/>
    <property type="evidence" value="ECO:0007669"/>
    <property type="project" value="TreeGrafter"/>
</dbReference>
<dbReference type="InterPro" id="IPR050109">
    <property type="entry name" value="HTH-type_TetR-like_transc_reg"/>
</dbReference>
<keyword evidence="1 2" id="KW-0238">DNA-binding</keyword>
<dbReference type="GO" id="GO:0000976">
    <property type="term" value="F:transcription cis-regulatory region binding"/>
    <property type="evidence" value="ECO:0007669"/>
    <property type="project" value="TreeGrafter"/>
</dbReference>
<reference evidence="5 6" key="1">
    <citation type="journal article" date="2021" name="Front. Microbiol.">
        <title>Bacterial Transformation of Aromatic Monomers in Softwood Black Liquor.</title>
        <authorList>
            <person name="Navas L.E."/>
            <person name="Dexter G."/>
            <person name="Liu J."/>
            <person name="Levy-Booth D."/>
            <person name="Cho M."/>
            <person name="Jang S.K."/>
            <person name="Mansfield S.D."/>
            <person name="Renneckar S."/>
            <person name="Mohn W.W."/>
            <person name="Eltis L.D."/>
        </authorList>
    </citation>
    <scope>NUCLEOTIDE SEQUENCE [LARGE SCALE GENOMIC DNA]</scope>
    <source>
        <strain evidence="5 6">GD02</strain>
    </source>
</reference>
<dbReference type="EMBL" id="CP083975">
    <property type="protein sequence ID" value="UZF48217.1"/>
    <property type="molecule type" value="Genomic_DNA"/>
</dbReference>
<evidence type="ECO:0000256" key="3">
    <source>
        <dbReference type="SAM" id="MobiDB-lite"/>
    </source>
</evidence>
<feature type="domain" description="HTH tetR-type" evidence="4">
    <location>
        <begin position="12"/>
        <end position="72"/>
    </location>
</feature>
<evidence type="ECO:0000256" key="2">
    <source>
        <dbReference type="PROSITE-ProRule" id="PRU00335"/>
    </source>
</evidence>
<dbReference type="InterPro" id="IPR001647">
    <property type="entry name" value="HTH_TetR"/>
</dbReference>
<evidence type="ECO:0000313" key="6">
    <source>
        <dbReference type="Proteomes" id="UP001162740"/>
    </source>
</evidence>
<dbReference type="PRINTS" id="PR00455">
    <property type="entry name" value="HTHTETR"/>
</dbReference>
<gene>
    <name evidence="5" type="ORF">KUM34_028065</name>
</gene>
<evidence type="ECO:0000313" key="5">
    <source>
        <dbReference type="EMBL" id="UZF48217.1"/>
    </source>
</evidence>
<dbReference type="Gene3D" id="1.10.357.10">
    <property type="entry name" value="Tetracycline Repressor, domain 2"/>
    <property type="match status" value="1"/>
</dbReference>
<proteinExistence type="predicted"/>
<evidence type="ECO:0000259" key="4">
    <source>
        <dbReference type="PROSITE" id="PS50977"/>
    </source>
</evidence>
<geneLocation type="plasmid" evidence="5 6">
    <name>pGD02.2.1</name>
</geneLocation>
<dbReference type="SUPFAM" id="SSF46689">
    <property type="entry name" value="Homeodomain-like"/>
    <property type="match status" value="1"/>
</dbReference>
<protein>
    <submittedName>
        <fullName evidence="5">TetR/AcrR family transcriptional regulator</fullName>
    </submittedName>
</protein>
<sequence>MPKNAGPRVRDPERRERILDAAAELIARHGYPSVSLSDIGSAAGIVGSGIYRHFDNKGAILVEMFDRVVDHLVSSAEQSLALSPDPEVTLGILINDQVELVLRRRALCQVYVREARNLPEGDQLRLRWRQRHYVALWEDALCSLRPTIGHELSRVLVRSAIGSIHSILSFTSTLNEPDVAVALRDCACRVLGVTPHGIDFASGGNEEDMPQTDGLTQSLR</sequence>
<dbReference type="RefSeq" id="WP_229582177.1">
    <property type="nucleotide sequence ID" value="NZ_CP083975.1"/>
</dbReference>
<dbReference type="Pfam" id="PF00440">
    <property type="entry name" value="TetR_N"/>
    <property type="match status" value="1"/>
</dbReference>
<dbReference type="PROSITE" id="PS50977">
    <property type="entry name" value="HTH_TETR_2"/>
    <property type="match status" value="1"/>
</dbReference>
<dbReference type="Proteomes" id="UP001162740">
    <property type="component" value="Plasmid pGD02.2.1"/>
</dbReference>
<accession>A0AA47AG75</accession>
<dbReference type="AlphaFoldDB" id="A0AA47AG75"/>